<evidence type="ECO:0000313" key="4">
    <source>
        <dbReference type="Proteomes" id="UP000451682"/>
    </source>
</evidence>
<dbReference type="RefSeq" id="WP_001794441.1">
    <property type="nucleotide sequence ID" value="NZ_CP113051.1"/>
</dbReference>
<reference evidence="2" key="2">
    <citation type="submission" date="2018-09" db="EMBL/GenBank/DDBJ databases">
        <title>The microbial basis of impaired wound healing: differential roles for pathogens, 'bystanders', and strain-level diversification in clinical outcomes.</title>
        <authorList>
            <person name="Kalan L.R."/>
            <person name="Meisel J.S."/>
            <person name="Loesche M.A."/>
            <person name="Horwinski J."/>
            <person name="Soaita I."/>
            <person name="Chen X."/>
            <person name="Gardner S.E."/>
            <person name="Grice E.A."/>
        </authorList>
    </citation>
    <scope>NUCLEOTIDE SEQUENCE</scope>
    <source>
        <strain evidence="2">LK35</strain>
    </source>
</reference>
<organism evidence="2">
    <name type="scientific">Staphylococcus aureus</name>
    <dbReference type="NCBI Taxonomy" id="1280"/>
    <lineage>
        <taxon>Bacteria</taxon>
        <taxon>Bacillati</taxon>
        <taxon>Bacillota</taxon>
        <taxon>Bacilli</taxon>
        <taxon>Bacillales</taxon>
        <taxon>Staphylococcaceae</taxon>
        <taxon>Staphylococcus</taxon>
    </lineage>
</organism>
<protein>
    <submittedName>
        <fullName evidence="2">Erm Leader peptide</fullName>
    </submittedName>
</protein>
<dbReference type="AlphaFoldDB" id="A0A659I790"/>
<feature type="transmembrane region" description="Helical" evidence="1">
    <location>
        <begin position="6"/>
        <end position="22"/>
    </location>
</feature>
<dbReference type="EMBL" id="QNXF01000003">
    <property type="protein sequence ID" value="TXL40616.1"/>
    <property type="molecule type" value="Genomic_DNA"/>
</dbReference>
<evidence type="ECO:0000313" key="2">
    <source>
        <dbReference type="EMBL" id="KAA1271716.1"/>
    </source>
</evidence>
<gene>
    <name evidence="2" type="ORF">D7S40_13465</name>
    <name evidence="3" type="ORF">DQU50_14300</name>
</gene>
<dbReference type="Proteomes" id="UP000451682">
    <property type="component" value="Unassembled WGS sequence"/>
</dbReference>
<reference evidence="3 4" key="1">
    <citation type="submission" date="2018-06" db="EMBL/GenBank/DDBJ databases">
        <title>Whole genome sequencing to identify and define MRSA outbreaks.</title>
        <authorList>
            <person name="Sullivan M.J."/>
            <person name="Altman D.R."/>
            <person name="Chacko K."/>
            <person name="Ciferri B."/>
            <person name="Webster E."/>
            <person name="Deikus G."/>
            <person name="Lewis M."/>
            <person name="Khan Z."/>
            <person name="Beckford C."/>
            <person name="Rendo A."/>
            <person name="Samaroo F."/>
            <person name="Sebra R."/>
            <person name="Karam-Howlin R."/>
            <person name="Southwick K."/>
            <person name="Adams E."/>
            <person name="Ying L."/>
            <person name="Kornblum J."/>
            <person name="Factor S."/>
            <person name="Danesh Yazdi M."/>
            <person name="Dingle T."/>
            <person name="Hamula C."/>
            <person name="Bashir A."/>
            <person name="Schadt E."/>
            <person name="Kasarskis A."/>
            <person name="Patel G."/>
            <person name="Wallach F."/>
            <person name="Gibbs K."/>
            <person name="Van Bakel H."/>
        </authorList>
    </citation>
    <scope>NUCLEOTIDE SEQUENCE [LARGE SCALE GENOMIC DNA]</scope>
    <source>
        <strain evidence="3">Pt013</strain>
        <strain evidence="4">pt013</strain>
    </source>
</reference>
<evidence type="ECO:0000256" key="1">
    <source>
        <dbReference type="SAM" id="Phobius"/>
    </source>
</evidence>
<sequence>MTYGSIVAILCALFVIFFIPYMEKKDKKKK</sequence>
<comment type="caution">
    <text evidence="2">The sequence shown here is derived from an EMBL/GenBank/DDBJ whole genome shotgun (WGS) entry which is preliminary data.</text>
</comment>
<accession>A0A4T9XCL9</accession>
<proteinExistence type="predicted"/>
<keyword evidence="1" id="KW-1133">Transmembrane helix</keyword>
<keyword evidence="1" id="KW-0472">Membrane</keyword>
<dbReference type="EMBL" id="RAQZ01000007">
    <property type="protein sequence ID" value="KAA1271716.1"/>
    <property type="molecule type" value="Genomic_DNA"/>
</dbReference>
<evidence type="ECO:0000313" key="3">
    <source>
        <dbReference type="EMBL" id="TXL40616.1"/>
    </source>
</evidence>
<keyword evidence="1" id="KW-0812">Transmembrane</keyword>
<accession>A0A659I790</accession>
<name>A0A659I790_STAAU</name>